<gene>
    <name evidence="3" type="ORF">Enr10x_18950</name>
</gene>
<dbReference type="Proteomes" id="UP000315647">
    <property type="component" value="Chromosome"/>
</dbReference>
<dbReference type="RefSeq" id="WP_145108894.1">
    <property type="nucleotide sequence ID" value="NZ_CP036277.1"/>
</dbReference>
<evidence type="ECO:0000313" key="4">
    <source>
        <dbReference type="Proteomes" id="UP000315647"/>
    </source>
</evidence>
<accession>A0A517Q4R7</accession>
<proteinExistence type="predicted"/>
<feature type="compositionally biased region" description="Basic and acidic residues" evidence="1">
    <location>
        <begin position="45"/>
        <end position="65"/>
    </location>
</feature>
<keyword evidence="4" id="KW-1185">Reference proteome</keyword>
<dbReference type="EMBL" id="CP037421">
    <property type="protein sequence ID" value="QDT26591.1"/>
    <property type="molecule type" value="Genomic_DNA"/>
</dbReference>
<dbReference type="AlphaFoldDB" id="A0A517Q4R7"/>
<sequence precursor="true">MRSTVFSSCRYSVLIWGSLFCLSLITGGALSAEDPQASETVPVSKETKKKSDTAPKADTAKKESKNNNALSPKREKAALDFARSHHPELAELIERLKKHRPREYRRAVRDLDTTLTRLERFKNRDSDRYRLTLERWEVDSRIRLLAARVSIKGSAEDQAELKSLLKQRVDLQLELLQTEKKSAEKRLQKLEKSISEMEQNRDRLVDAELKRINRSVKKPKSKTTNKK</sequence>
<evidence type="ECO:0000256" key="1">
    <source>
        <dbReference type="SAM" id="MobiDB-lite"/>
    </source>
</evidence>
<feature type="region of interest" description="Disordered" evidence="1">
    <location>
        <begin position="205"/>
        <end position="227"/>
    </location>
</feature>
<name>A0A517Q4R7_9PLAN</name>
<evidence type="ECO:0000313" key="3">
    <source>
        <dbReference type="EMBL" id="QDT26591.1"/>
    </source>
</evidence>
<protein>
    <submittedName>
        <fullName evidence="3">Uncharacterized protein</fullName>
    </submittedName>
</protein>
<feature type="chain" id="PRO_5043557103" evidence="2">
    <location>
        <begin position="32"/>
        <end position="227"/>
    </location>
</feature>
<keyword evidence="2" id="KW-0732">Signal</keyword>
<organism evidence="3 4">
    <name type="scientific">Gimesia panareensis</name>
    <dbReference type="NCBI Taxonomy" id="2527978"/>
    <lineage>
        <taxon>Bacteria</taxon>
        <taxon>Pseudomonadati</taxon>
        <taxon>Planctomycetota</taxon>
        <taxon>Planctomycetia</taxon>
        <taxon>Planctomycetales</taxon>
        <taxon>Planctomycetaceae</taxon>
        <taxon>Gimesia</taxon>
    </lineage>
</organism>
<feature type="region of interest" description="Disordered" evidence="1">
    <location>
        <begin position="33"/>
        <end position="73"/>
    </location>
</feature>
<reference evidence="3 4" key="1">
    <citation type="submission" date="2019-03" db="EMBL/GenBank/DDBJ databases">
        <title>Deep-cultivation of Planctomycetes and their phenomic and genomic characterization uncovers novel biology.</title>
        <authorList>
            <person name="Wiegand S."/>
            <person name="Jogler M."/>
            <person name="Boedeker C."/>
            <person name="Pinto D."/>
            <person name="Vollmers J."/>
            <person name="Rivas-Marin E."/>
            <person name="Kohn T."/>
            <person name="Peeters S.H."/>
            <person name="Heuer A."/>
            <person name="Rast P."/>
            <person name="Oberbeckmann S."/>
            <person name="Bunk B."/>
            <person name="Jeske O."/>
            <person name="Meyerdierks A."/>
            <person name="Storesund J.E."/>
            <person name="Kallscheuer N."/>
            <person name="Luecker S."/>
            <person name="Lage O.M."/>
            <person name="Pohl T."/>
            <person name="Merkel B.J."/>
            <person name="Hornburger P."/>
            <person name="Mueller R.-W."/>
            <person name="Bruemmer F."/>
            <person name="Labrenz M."/>
            <person name="Spormann A.M."/>
            <person name="Op den Camp H."/>
            <person name="Overmann J."/>
            <person name="Amann R."/>
            <person name="Jetten M.S.M."/>
            <person name="Mascher T."/>
            <person name="Medema M.H."/>
            <person name="Devos D.P."/>
            <person name="Kaster A.-K."/>
            <person name="Ovreas L."/>
            <person name="Rohde M."/>
            <person name="Galperin M.Y."/>
            <person name="Jogler C."/>
        </authorList>
    </citation>
    <scope>NUCLEOTIDE SEQUENCE [LARGE SCALE GENOMIC DNA]</scope>
    <source>
        <strain evidence="3 4">Enr10</strain>
    </source>
</reference>
<feature type="compositionally biased region" description="Basic residues" evidence="1">
    <location>
        <begin position="212"/>
        <end position="227"/>
    </location>
</feature>
<accession>A0A518A731</accession>
<evidence type="ECO:0000256" key="2">
    <source>
        <dbReference type="SAM" id="SignalP"/>
    </source>
</evidence>
<feature type="signal peptide" evidence="2">
    <location>
        <begin position="1"/>
        <end position="31"/>
    </location>
</feature>